<dbReference type="Ensembl" id="ENSAPLT00020006107.1">
    <property type="protein sequence ID" value="ENSAPLP00020005676.1"/>
    <property type="gene ID" value="ENSAPLG00020004167.1"/>
</dbReference>
<protein>
    <submittedName>
        <fullName evidence="2">Uncharacterized protein</fullName>
    </submittedName>
</protein>
<sequence length="145" mass="15101">WGHPAVSGCSHHLSSCPHCCHSPMATRLQPLGAVGSTGGDSGGWELGAVNWELDTGSWEVGAGSRGWELGTGRWGLVTGKLELGTGGWELLTGSWALLTGSWALLTGSSYNWAPKEGGPLGLQGRTGTWERTETPPVSSGCAEER</sequence>
<dbReference type="AlphaFoldDB" id="A0A8B9R847"/>
<proteinExistence type="predicted"/>
<name>A0A8B9R847_ANAPL</name>
<dbReference type="Proteomes" id="UP000694400">
    <property type="component" value="Chromosome 25"/>
</dbReference>
<evidence type="ECO:0000313" key="2">
    <source>
        <dbReference type="Ensembl" id="ENSAPLP00020005676.1"/>
    </source>
</evidence>
<organism evidence="2 3">
    <name type="scientific">Anas platyrhynchos</name>
    <name type="common">Mallard</name>
    <name type="synonym">Anas boschas</name>
    <dbReference type="NCBI Taxonomy" id="8839"/>
    <lineage>
        <taxon>Eukaryota</taxon>
        <taxon>Metazoa</taxon>
        <taxon>Chordata</taxon>
        <taxon>Craniata</taxon>
        <taxon>Vertebrata</taxon>
        <taxon>Euteleostomi</taxon>
        <taxon>Archelosauria</taxon>
        <taxon>Archosauria</taxon>
        <taxon>Dinosauria</taxon>
        <taxon>Saurischia</taxon>
        <taxon>Theropoda</taxon>
        <taxon>Coelurosauria</taxon>
        <taxon>Aves</taxon>
        <taxon>Neognathae</taxon>
        <taxon>Galloanserae</taxon>
        <taxon>Anseriformes</taxon>
        <taxon>Anatidae</taxon>
        <taxon>Anatinae</taxon>
        <taxon>Anas</taxon>
    </lineage>
</organism>
<accession>A0A8B9R847</accession>
<reference evidence="2" key="1">
    <citation type="submission" date="2019-08" db="EMBL/GenBank/DDBJ databases">
        <title>Three high-quality genomes provides insights into domestication of ducks.</title>
        <authorList>
            <person name="Hou Z.C."/>
            <person name="Zhu F."/>
            <person name="Yin Z.T."/>
            <person name="Zhang F."/>
        </authorList>
    </citation>
    <scope>NUCLEOTIDE SEQUENCE [LARGE SCALE GENOMIC DNA]</scope>
</reference>
<reference evidence="2" key="3">
    <citation type="submission" date="2025-09" db="UniProtKB">
        <authorList>
            <consortium name="Ensembl"/>
        </authorList>
    </citation>
    <scope>IDENTIFICATION</scope>
</reference>
<reference evidence="2" key="2">
    <citation type="submission" date="2025-08" db="UniProtKB">
        <authorList>
            <consortium name="Ensembl"/>
        </authorList>
    </citation>
    <scope>IDENTIFICATION</scope>
</reference>
<evidence type="ECO:0000313" key="3">
    <source>
        <dbReference type="Proteomes" id="UP000694400"/>
    </source>
</evidence>
<feature type="region of interest" description="Disordered" evidence="1">
    <location>
        <begin position="116"/>
        <end position="145"/>
    </location>
</feature>
<evidence type="ECO:0000256" key="1">
    <source>
        <dbReference type="SAM" id="MobiDB-lite"/>
    </source>
</evidence>